<keyword evidence="2" id="KW-1185">Reference proteome</keyword>
<name>A0A1B0ACF6_GLOPL</name>
<proteinExistence type="predicted"/>
<sequence length="131" mass="15472">MVEDHLRRGSWQNENTDQQSHIFEKSSLTSELISTFPPENFYYTNNHNNHNNNDDYKFHIKRDESTTATITVLRAIYDLSFKDYSQQFRILSLLHIEVAGRLIHHLMLFMGLERGIVVRCLSFPSYNTAYN</sequence>
<dbReference type="EnsemblMetazoa" id="GPAI041064-RA">
    <property type="protein sequence ID" value="GPAI041064-PA"/>
    <property type="gene ID" value="GPAI041064"/>
</dbReference>
<reference evidence="2" key="1">
    <citation type="submission" date="2014-03" db="EMBL/GenBank/DDBJ databases">
        <authorList>
            <person name="Aksoy S."/>
            <person name="Warren W."/>
            <person name="Wilson R.K."/>
        </authorList>
    </citation>
    <scope>NUCLEOTIDE SEQUENCE [LARGE SCALE GENOMIC DNA]</scope>
    <source>
        <strain evidence="2">IAEA</strain>
    </source>
</reference>
<dbReference type="VEuPathDB" id="VectorBase:GPAI041064"/>
<dbReference type="Proteomes" id="UP000092445">
    <property type="component" value="Unassembled WGS sequence"/>
</dbReference>
<accession>A0A1B0ACF6</accession>
<evidence type="ECO:0000313" key="2">
    <source>
        <dbReference type="Proteomes" id="UP000092445"/>
    </source>
</evidence>
<reference evidence="1" key="2">
    <citation type="submission" date="2020-05" db="UniProtKB">
        <authorList>
            <consortium name="EnsemblMetazoa"/>
        </authorList>
    </citation>
    <scope>IDENTIFICATION</scope>
    <source>
        <strain evidence="1">IAEA</strain>
    </source>
</reference>
<protein>
    <submittedName>
        <fullName evidence="1">Uncharacterized protein</fullName>
    </submittedName>
</protein>
<evidence type="ECO:0000313" key="1">
    <source>
        <dbReference type="EnsemblMetazoa" id="GPAI041064-PA"/>
    </source>
</evidence>
<organism evidence="1 2">
    <name type="scientific">Glossina pallidipes</name>
    <name type="common">Tsetse fly</name>
    <dbReference type="NCBI Taxonomy" id="7398"/>
    <lineage>
        <taxon>Eukaryota</taxon>
        <taxon>Metazoa</taxon>
        <taxon>Ecdysozoa</taxon>
        <taxon>Arthropoda</taxon>
        <taxon>Hexapoda</taxon>
        <taxon>Insecta</taxon>
        <taxon>Pterygota</taxon>
        <taxon>Neoptera</taxon>
        <taxon>Endopterygota</taxon>
        <taxon>Diptera</taxon>
        <taxon>Brachycera</taxon>
        <taxon>Muscomorpha</taxon>
        <taxon>Hippoboscoidea</taxon>
        <taxon>Glossinidae</taxon>
        <taxon>Glossina</taxon>
    </lineage>
</organism>
<dbReference type="AlphaFoldDB" id="A0A1B0ACF6"/>